<dbReference type="InterPro" id="IPR050469">
    <property type="entry name" value="Diguanylate_Cyclase"/>
</dbReference>
<feature type="transmembrane region" description="Helical" evidence="2">
    <location>
        <begin position="184"/>
        <end position="206"/>
    </location>
</feature>
<protein>
    <recommendedName>
        <fullName evidence="1">diguanylate cyclase</fullName>
        <ecNumber evidence="1">2.7.7.65</ecNumber>
    </recommendedName>
</protein>
<evidence type="ECO:0000256" key="2">
    <source>
        <dbReference type="SAM" id="Phobius"/>
    </source>
</evidence>
<proteinExistence type="predicted"/>
<feature type="transmembrane region" description="Helical" evidence="2">
    <location>
        <begin position="92"/>
        <end position="116"/>
    </location>
</feature>
<dbReference type="InterPro" id="IPR000160">
    <property type="entry name" value="GGDEF_dom"/>
</dbReference>
<organism evidence="4 5">
    <name type="scientific">Piscinibacter koreensis</name>
    <dbReference type="NCBI Taxonomy" id="2742824"/>
    <lineage>
        <taxon>Bacteria</taxon>
        <taxon>Pseudomonadati</taxon>
        <taxon>Pseudomonadota</taxon>
        <taxon>Betaproteobacteria</taxon>
        <taxon>Burkholderiales</taxon>
        <taxon>Sphaerotilaceae</taxon>
        <taxon>Piscinibacter</taxon>
    </lineage>
</organism>
<dbReference type="Proteomes" id="UP000529637">
    <property type="component" value="Unassembled WGS sequence"/>
</dbReference>
<keyword evidence="5" id="KW-1185">Reference proteome</keyword>
<dbReference type="SUPFAM" id="SSF55073">
    <property type="entry name" value="Nucleotide cyclase"/>
    <property type="match status" value="1"/>
</dbReference>
<feature type="transmembrane region" description="Helical" evidence="2">
    <location>
        <begin position="122"/>
        <end position="140"/>
    </location>
</feature>
<evidence type="ECO:0000259" key="3">
    <source>
        <dbReference type="PROSITE" id="PS50887"/>
    </source>
</evidence>
<dbReference type="CDD" id="cd01949">
    <property type="entry name" value="GGDEF"/>
    <property type="match status" value="1"/>
</dbReference>
<evidence type="ECO:0000256" key="1">
    <source>
        <dbReference type="ARBA" id="ARBA00012528"/>
    </source>
</evidence>
<dbReference type="GO" id="GO:0043709">
    <property type="term" value="P:cell adhesion involved in single-species biofilm formation"/>
    <property type="evidence" value="ECO:0007669"/>
    <property type="project" value="TreeGrafter"/>
</dbReference>
<feature type="transmembrane region" description="Helical" evidence="2">
    <location>
        <begin position="6"/>
        <end position="28"/>
    </location>
</feature>
<comment type="caution">
    <text evidence="4">The sequence shown here is derived from an EMBL/GenBank/DDBJ whole genome shotgun (WGS) entry which is preliminary data.</text>
</comment>
<dbReference type="GO" id="GO:0052621">
    <property type="term" value="F:diguanylate cyclase activity"/>
    <property type="evidence" value="ECO:0007669"/>
    <property type="project" value="UniProtKB-EC"/>
</dbReference>
<dbReference type="PANTHER" id="PTHR45138:SF24">
    <property type="entry name" value="DIGUANYLATE CYCLASE DGCC-RELATED"/>
    <property type="match status" value="1"/>
</dbReference>
<evidence type="ECO:0000313" key="5">
    <source>
        <dbReference type="Proteomes" id="UP000529637"/>
    </source>
</evidence>
<dbReference type="NCBIfam" id="TIGR00254">
    <property type="entry name" value="GGDEF"/>
    <property type="match status" value="1"/>
</dbReference>
<gene>
    <name evidence="4" type="ORF">HQN59_20595</name>
</gene>
<feature type="domain" description="GGDEF" evidence="3">
    <location>
        <begin position="254"/>
        <end position="384"/>
    </location>
</feature>
<dbReference type="InterPro" id="IPR043128">
    <property type="entry name" value="Rev_trsase/Diguanyl_cyclase"/>
</dbReference>
<dbReference type="SMART" id="SM00267">
    <property type="entry name" value="GGDEF"/>
    <property type="match status" value="1"/>
</dbReference>
<feature type="transmembrane region" description="Helical" evidence="2">
    <location>
        <begin position="37"/>
        <end position="56"/>
    </location>
</feature>
<dbReference type="AlphaFoldDB" id="A0A7Y6TYJ2"/>
<dbReference type="EMBL" id="JABWMJ010000011">
    <property type="protein sequence ID" value="NUZ08162.1"/>
    <property type="molecule type" value="Genomic_DNA"/>
</dbReference>
<sequence>MEVHLPTLLLACAAALALAAGVTTFVAARQRSYRGTWWWVGAAWLLVPGLVLAAVGETLPPAQTAAAALALAWPIVVLAGMRRFFSRRSPGLPALVDWLLLGAAWVVGAVSAAFGADGAPRPGVVAGAGIALNVYASVLLTRLEDFNISTALKSLVAAVLIGAGAQAMWLAYTATAVGVTPAATATVLLLATVASALLMTYLGVLLNHERKVEDLHGSLRKLRHIADVDALTRLPNRRHFHELAQAALAERGDAAASVVVFDVDCLKHINDVLGASNGDEALRQVGVALRETLRRRDIAGRLGGDDFAALLLKTSADEARRAAARVMTRLDDRQIAPRIARVSLNIGIAQLEPGETLAGALLRAEAELAQSRDVARLAAAAAAPRPAVAVDLAIEPMLGGDNVLA</sequence>
<dbReference type="Gene3D" id="3.30.70.270">
    <property type="match status" value="1"/>
</dbReference>
<keyword evidence="2" id="KW-1133">Transmembrane helix</keyword>
<dbReference type="PANTHER" id="PTHR45138">
    <property type="entry name" value="REGULATORY COMPONENTS OF SENSORY TRANSDUCTION SYSTEM"/>
    <property type="match status" value="1"/>
</dbReference>
<dbReference type="InterPro" id="IPR029787">
    <property type="entry name" value="Nucleotide_cyclase"/>
</dbReference>
<feature type="transmembrane region" description="Helical" evidence="2">
    <location>
        <begin position="152"/>
        <end position="172"/>
    </location>
</feature>
<dbReference type="GO" id="GO:0005886">
    <property type="term" value="C:plasma membrane"/>
    <property type="evidence" value="ECO:0007669"/>
    <property type="project" value="TreeGrafter"/>
</dbReference>
<accession>A0A7Y6TYJ2</accession>
<evidence type="ECO:0000313" key="4">
    <source>
        <dbReference type="EMBL" id="NUZ08162.1"/>
    </source>
</evidence>
<keyword evidence="2" id="KW-0472">Membrane</keyword>
<reference evidence="4 5" key="1">
    <citation type="submission" date="2020-06" db="EMBL/GenBank/DDBJ databases">
        <title>Schlegella sp. ID0723 isolated from air conditioner.</title>
        <authorList>
            <person name="Kim D.Y."/>
            <person name="Kim D.-U."/>
        </authorList>
    </citation>
    <scope>NUCLEOTIDE SEQUENCE [LARGE SCALE GENOMIC DNA]</scope>
    <source>
        <strain evidence="4 5">ID0723</strain>
    </source>
</reference>
<keyword evidence="2" id="KW-0812">Transmembrane</keyword>
<dbReference type="GO" id="GO:1902201">
    <property type="term" value="P:negative regulation of bacterial-type flagellum-dependent cell motility"/>
    <property type="evidence" value="ECO:0007669"/>
    <property type="project" value="TreeGrafter"/>
</dbReference>
<dbReference type="Pfam" id="PF00990">
    <property type="entry name" value="GGDEF"/>
    <property type="match status" value="1"/>
</dbReference>
<dbReference type="RefSeq" id="WP_176070998.1">
    <property type="nucleotide sequence ID" value="NZ_JABWMJ010000011.1"/>
</dbReference>
<feature type="transmembrane region" description="Helical" evidence="2">
    <location>
        <begin position="62"/>
        <end position="80"/>
    </location>
</feature>
<name>A0A7Y6TYJ2_9BURK</name>
<dbReference type="PROSITE" id="PS50887">
    <property type="entry name" value="GGDEF"/>
    <property type="match status" value="1"/>
</dbReference>
<dbReference type="EC" id="2.7.7.65" evidence="1"/>